<dbReference type="Pfam" id="PF06455">
    <property type="entry name" value="NADH5_C"/>
    <property type="match status" value="1"/>
</dbReference>
<comment type="catalytic activity">
    <reaction evidence="15 16">
        <text>a ubiquinone + NADH + 5 H(+)(in) = a ubiquinol + NAD(+) + 4 H(+)(out)</text>
        <dbReference type="Rhea" id="RHEA:29091"/>
        <dbReference type="Rhea" id="RHEA-COMP:9565"/>
        <dbReference type="Rhea" id="RHEA-COMP:9566"/>
        <dbReference type="ChEBI" id="CHEBI:15378"/>
        <dbReference type="ChEBI" id="CHEBI:16389"/>
        <dbReference type="ChEBI" id="CHEBI:17976"/>
        <dbReference type="ChEBI" id="CHEBI:57540"/>
        <dbReference type="ChEBI" id="CHEBI:57945"/>
        <dbReference type="EC" id="7.1.1.2"/>
    </reaction>
</comment>
<comment type="subcellular location">
    <subcellularLocation>
        <location evidence="1">Mitochondrion inner membrane</location>
        <topology evidence="1">Multi-pass membrane protein</topology>
    </subcellularLocation>
</comment>
<dbReference type="EC" id="7.1.1.2" evidence="2 16"/>
<feature type="transmembrane region" description="Helical" evidence="16">
    <location>
        <begin position="139"/>
        <end position="162"/>
    </location>
</feature>
<evidence type="ECO:0000256" key="10">
    <source>
        <dbReference type="ARBA" id="ARBA00022989"/>
    </source>
</evidence>
<feature type="transmembrane region" description="Helical" evidence="16">
    <location>
        <begin position="58"/>
        <end position="79"/>
    </location>
</feature>
<dbReference type="AlphaFoldDB" id="A0A0D5NU14"/>
<feature type="transmembrane region" description="Helical" evidence="16">
    <location>
        <begin position="240"/>
        <end position="264"/>
    </location>
</feature>
<evidence type="ECO:0000256" key="12">
    <source>
        <dbReference type="ARBA" id="ARBA00023075"/>
    </source>
</evidence>
<evidence type="ECO:0000313" key="20">
    <source>
        <dbReference type="EMBL" id="AJY78584.1"/>
    </source>
</evidence>
<keyword evidence="12 16" id="KW-0830">Ubiquinone</keyword>
<feature type="domain" description="NADH-Ubiquinone oxidoreductase (complex I) chain 5 N-terminal" evidence="18">
    <location>
        <begin position="49"/>
        <end position="91"/>
    </location>
</feature>
<evidence type="ECO:0000259" key="18">
    <source>
        <dbReference type="Pfam" id="PF00662"/>
    </source>
</evidence>
<dbReference type="InterPro" id="IPR001516">
    <property type="entry name" value="Proton_antipo_N"/>
</dbReference>
<feature type="domain" description="NADH:quinone oxidoreductase/Mrp antiporter transmembrane" evidence="17">
    <location>
        <begin position="110"/>
        <end position="388"/>
    </location>
</feature>
<dbReference type="PANTHER" id="PTHR42829:SF2">
    <property type="entry name" value="NADH-UBIQUINONE OXIDOREDUCTASE CHAIN 5"/>
    <property type="match status" value="1"/>
</dbReference>
<evidence type="ECO:0000256" key="1">
    <source>
        <dbReference type="ARBA" id="ARBA00004448"/>
    </source>
</evidence>
<evidence type="ECO:0000256" key="15">
    <source>
        <dbReference type="ARBA" id="ARBA00049551"/>
    </source>
</evidence>
<evidence type="ECO:0000256" key="3">
    <source>
        <dbReference type="ARBA" id="ARBA00021096"/>
    </source>
</evidence>
<dbReference type="InterPro" id="IPR003945">
    <property type="entry name" value="NU5C-like"/>
</dbReference>
<organism evidence="20">
    <name type="scientific">Micrura ignea</name>
    <dbReference type="NCBI Taxonomy" id="328822"/>
    <lineage>
        <taxon>Eukaryota</taxon>
        <taxon>Metazoa</taxon>
        <taxon>Spiralia</taxon>
        <taxon>Lophotrochozoa</taxon>
        <taxon>Nemertea</taxon>
        <taxon>Pilidiophora</taxon>
        <taxon>Heteronemertea</taxon>
        <taxon>Lineidae</taxon>
        <taxon>Micrura</taxon>
    </lineage>
</organism>
<reference evidence="20" key="1">
    <citation type="submission" date="2014-11" db="EMBL/GenBank/DDBJ databases">
        <authorList>
            <person name="Gonzalez J.A."/>
            <person name="Escarraga M.E."/>
            <person name="Lagos A.M."/>
            <person name="Quiroga S.Y."/>
            <person name="Castro L.R."/>
        </authorList>
    </citation>
    <scope>NUCLEOTIDE SEQUENCE</scope>
</reference>
<keyword evidence="6 16" id="KW-0812">Transmembrane</keyword>
<dbReference type="GO" id="GO:0042773">
    <property type="term" value="P:ATP synthesis coupled electron transport"/>
    <property type="evidence" value="ECO:0007669"/>
    <property type="project" value="InterPro"/>
</dbReference>
<evidence type="ECO:0000256" key="14">
    <source>
        <dbReference type="ARBA" id="ARBA00023136"/>
    </source>
</evidence>
<gene>
    <name evidence="20" type="primary">ND5</name>
</gene>
<dbReference type="GO" id="GO:0003954">
    <property type="term" value="F:NADH dehydrogenase activity"/>
    <property type="evidence" value="ECO:0007669"/>
    <property type="project" value="TreeGrafter"/>
</dbReference>
<feature type="transmembrane region" description="Helical" evidence="16">
    <location>
        <begin position="271"/>
        <end position="289"/>
    </location>
</feature>
<feature type="transmembrane region" description="Helical" evidence="16">
    <location>
        <begin position="453"/>
        <end position="473"/>
    </location>
</feature>
<dbReference type="EMBL" id="KP115292">
    <property type="protein sequence ID" value="AJY78584.1"/>
    <property type="molecule type" value="Genomic_DNA"/>
</dbReference>
<feature type="transmembrane region" description="Helical" evidence="16">
    <location>
        <begin position="213"/>
        <end position="234"/>
    </location>
</feature>
<geneLocation type="mitochondrion" evidence="20"/>
<keyword evidence="9" id="KW-0249">Electron transport</keyword>
<evidence type="ECO:0000256" key="5">
    <source>
        <dbReference type="ARBA" id="ARBA00022660"/>
    </source>
</evidence>
<evidence type="ECO:0000256" key="13">
    <source>
        <dbReference type="ARBA" id="ARBA00023128"/>
    </source>
</evidence>
<keyword evidence="7" id="KW-0999">Mitochondrion inner membrane</keyword>
<dbReference type="GO" id="GO:0005743">
    <property type="term" value="C:mitochondrial inner membrane"/>
    <property type="evidence" value="ECO:0007669"/>
    <property type="project" value="UniProtKB-SubCell"/>
</dbReference>
<dbReference type="PANTHER" id="PTHR42829">
    <property type="entry name" value="NADH-UBIQUINONE OXIDOREDUCTASE CHAIN 5"/>
    <property type="match status" value="1"/>
</dbReference>
<proteinExistence type="inferred from homology"/>
<feature type="domain" description="NADH dehydrogenase subunit 5 C-terminal" evidence="19">
    <location>
        <begin position="392"/>
        <end position="477"/>
    </location>
</feature>
<keyword evidence="11 16" id="KW-0520">NAD</keyword>
<keyword evidence="5" id="KW-0679">Respiratory chain</keyword>
<evidence type="ECO:0000259" key="17">
    <source>
        <dbReference type="Pfam" id="PF00361"/>
    </source>
</evidence>
<feature type="transmembrane region" description="Helical" evidence="16">
    <location>
        <begin position="295"/>
        <end position="317"/>
    </location>
</feature>
<feature type="transmembrane region" description="Helical" evidence="16">
    <location>
        <begin position="338"/>
        <end position="357"/>
    </location>
</feature>
<evidence type="ECO:0000256" key="4">
    <source>
        <dbReference type="ARBA" id="ARBA00022448"/>
    </source>
</evidence>
<dbReference type="Pfam" id="PF00361">
    <property type="entry name" value="Proton_antipo_M"/>
    <property type="match status" value="1"/>
</dbReference>
<comment type="similarity">
    <text evidence="16">Belongs to the complex I subunit 5 family.</text>
</comment>
<evidence type="ECO:0000256" key="9">
    <source>
        <dbReference type="ARBA" id="ARBA00022982"/>
    </source>
</evidence>
<evidence type="ECO:0000259" key="19">
    <source>
        <dbReference type="Pfam" id="PF06455"/>
    </source>
</evidence>
<protein>
    <recommendedName>
        <fullName evidence="3 16">NADH-ubiquinone oxidoreductase chain 5</fullName>
        <ecNumber evidence="2 16">7.1.1.2</ecNumber>
    </recommendedName>
</protein>
<accession>A0A0D5NU14</accession>
<evidence type="ECO:0000256" key="16">
    <source>
        <dbReference type="RuleBase" id="RU003404"/>
    </source>
</evidence>
<dbReference type="GO" id="GO:0008137">
    <property type="term" value="F:NADH dehydrogenase (ubiquinone) activity"/>
    <property type="evidence" value="ECO:0007669"/>
    <property type="project" value="UniProtKB-EC"/>
</dbReference>
<dbReference type="RefSeq" id="YP_009131676.1">
    <property type="nucleotide sequence ID" value="NC_026874.1"/>
</dbReference>
<dbReference type="GO" id="GO:0015990">
    <property type="term" value="P:electron transport coupled proton transport"/>
    <property type="evidence" value="ECO:0007669"/>
    <property type="project" value="TreeGrafter"/>
</dbReference>
<keyword evidence="8" id="KW-1278">Translocase</keyword>
<dbReference type="InterPro" id="IPR010934">
    <property type="entry name" value="NADH_DH_su5_C"/>
</dbReference>
<feature type="transmembrane region" description="Helical" evidence="16">
    <location>
        <begin position="168"/>
        <end position="192"/>
    </location>
</feature>
<name>A0A0D5NU14_9BILA</name>
<evidence type="ECO:0000256" key="8">
    <source>
        <dbReference type="ARBA" id="ARBA00022967"/>
    </source>
</evidence>
<dbReference type="PRINTS" id="PR01434">
    <property type="entry name" value="NADHDHGNASE5"/>
</dbReference>
<evidence type="ECO:0000256" key="6">
    <source>
        <dbReference type="ARBA" id="ARBA00022692"/>
    </source>
</evidence>
<evidence type="ECO:0000256" key="11">
    <source>
        <dbReference type="ARBA" id="ARBA00023027"/>
    </source>
</evidence>
<dbReference type="Pfam" id="PF00662">
    <property type="entry name" value="Proton_antipo_N"/>
    <property type="match status" value="1"/>
</dbReference>
<evidence type="ECO:0000256" key="7">
    <source>
        <dbReference type="ARBA" id="ARBA00022792"/>
    </source>
</evidence>
<keyword evidence="13 16" id="KW-0496">Mitochondrion</keyword>
<keyword evidence="14 16" id="KW-0472">Membrane</keyword>
<keyword evidence="10 16" id="KW-1133">Transmembrane helix</keyword>
<dbReference type="GeneID" id="24146250"/>
<comment type="function">
    <text evidence="16">Core subunit of the mitochondrial membrane respiratory chain NADH dehydrogenase (Complex I) which catalyzes electron transfer from NADH through the respiratory chain, using ubiquinone as an electron acceptor. Essential for the catalytic activity and assembly of complex I.</text>
</comment>
<reference evidence="20" key="2">
    <citation type="journal article" date="2015" name="Mar. Genomics">
        <title>The complete mitochondrial genome of Micrura ignea Schwartz &amp; Norenburg 2005 (Nemertea: Heteronemertea) and comparative analysis with other nemertean mitogenomes.</title>
        <authorList>
            <person name="Gonzalez-Cueto J."/>
            <person name="Escarraga-Fajardo M.E."/>
            <person name="Lagos A.M."/>
            <person name="Quiroga S."/>
            <person name="Castro L.R."/>
        </authorList>
    </citation>
    <scope>NUCLEOTIDE SEQUENCE</scope>
</reference>
<dbReference type="InterPro" id="IPR001750">
    <property type="entry name" value="ND/Mrp_TM"/>
</dbReference>
<feature type="transmembrane region" description="Helical" evidence="16">
    <location>
        <begin position="369"/>
        <end position="392"/>
    </location>
</feature>
<feature type="transmembrane region" description="Helical" evidence="16">
    <location>
        <begin position="91"/>
        <end position="108"/>
    </location>
</feature>
<evidence type="ECO:0000256" key="2">
    <source>
        <dbReference type="ARBA" id="ARBA00012944"/>
    </source>
</evidence>
<keyword evidence="4 16" id="KW-0813">Transport</keyword>
<feature type="transmembrane region" description="Helical" evidence="16">
    <location>
        <begin position="421"/>
        <end position="441"/>
    </location>
</feature>
<feature type="transmembrane region" description="Helical" evidence="16">
    <location>
        <begin position="12"/>
        <end position="38"/>
    </location>
</feature>
<sequence>MWWKYYVSSVLSWFMYLLFILLLSVLMIVSYGGVPLIITWEVCSVATGVVEFSLVLDWVSLSFGSIVVFISASVLWFASSYMDGDSFLPRFSWIVFLFVLSMSFVIFIPNLMAILLGWDGLGLVSFLLVVYYQNAKSLAAGMITVLMNRVGDVMILLSIGWLCWEGNWNILSLSCDSSGGLIALFVMVAGMTKSAQVPFSSWLPAAMAAPTPVSALVHSSTLVTAGVFLLIRFYPYLSFFPWFNFGLLFVSCVTMLMAGIAANLENDLKKVIALSTLSQLGVMMASLGLGCWELALFHLYTHALFKALLFLCAGSFIHRAHHAQDLRLFGSLWGQMPVVVSCLNVANLALCGAPFLAGFYSKDLILESSLVGVCNWVIIFMIFLATGMTAAYSVRMSYWSLWGTFNMYVSHNVGGESDQEVFPMMCLVVGAVVVGSGLSWLCFYGVDVYVINSVSKLAAVIVTVVGVCVGWSLSSVKDVLLDKEGVFWCDDQVRPSLYVVSGALDWSGCVAVSFVYGAEVSLCCGSGLSSSCWWGSKIWNLKVGCGEGPKLLS</sequence>
<dbReference type="CTD" id="4540"/>